<gene>
    <name evidence="2" type="ORF">CKJ66_26375</name>
</gene>
<name>A0A2A2ZBK4_MYCAV</name>
<accession>A0A2A2ZBK4</accession>
<protein>
    <submittedName>
        <fullName evidence="2">Uncharacterized protein</fullName>
    </submittedName>
</protein>
<dbReference type="EMBL" id="NSFD01000055">
    <property type="protein sequence ID" value="PBA23788.1"/>
    <property type="molecule type" value="Genomic_DNA"/>
</dbReference>
<proteinExistence type="predicted"/>
<dbReference type="Gene3D" id="3.90.1720.10">
    <property type="entry name" value="endopeptidase domain like (from Nostoc punctiforme)"/>
    <property type="match status" value="1"/>
</dbReference>
<evidence type="ECO:0000256" key="1">
    <source>
        <dbReference type="SAM" id="MobiDB-lite"/>
    </source>
</evidence>
<feature type="compositionally biased region" description="Polar residues" evidence="1">
    <location>
        <begin position="111"/>
        <end position="121"/>
    </location>
</feature>
<sequence length="131" mass="13601">MAALNPNAAAAVRRALVDAEARDNLSSRLAGGPISRGAAEMFWGEPHPQNANTRDSLLSVIPVDPASARPGDIAVFADHTAIVAGNGRLIGPSGQQHPTGPGVQGIFRPAQTVNKDANTNELKGVGEYDRD</sequence>
<reference evidence="2 3" key="1">
    <citation type="submission" date="2017-08" db="EMBL/GenBank/DDBJ databases">
        <title>Phylogenetic analysis of Mycobacterium avium complex whole genomes.</title>
        <authorList>
            <person name="Caverly L.J."/>
            <person name="Spilker T."/>
            <person name="Lipuma J."/>
        </authorList>
    </citation>
    <scope>NUCLEOTIDE SEQUENCE [LARGE SCALE GENOMIC DNA]</scope>
    <source>
        <strain evidence="2 3">FLAC0165</strain>
    </source>
</reference>
<comment type="caution">
    <text evidence="2">The sequence shown here is derived from an EMBL/GenBank/DDBJ whole genome shotgun (WGS) entry which is preliminary data.</text>
</comment>
<evidence type="ECO:0000313" key="2">
    <source>
        <dbReference type="EMBL" id="PBA23788.1"/>
    </source>
</evidence>
<evidence type="ECO:0000313" key="3">
    <source>
        <dbReference type="Proteomes" id="UP000217768"/>
    </source>
</evidence>
<dbReference type="AlphaFoldDB" id="A0A2A2ZBK4"/>
<dbReference type="Proteomes" id="UP000217768">
    <property type="component" value="Unassembled WGS sequence"/>
</dbReference>
<feature type="region of interest" description="Disordered" evidence="1">
    <location>
        <begin position="87"/>
        <end position="131"/>
    </location>
</feature>
<organism evidence="2 3">
    <name type="scientific">Mycobacterium avium</name>
    <dbReference type="NCBI Taxonomy" id="1764"/>
    <lineage>
        <taxon>Bacteria</taxon>
        <taxon>Bacillati</taxon>
        <taxon>Actinomycetota</taxon>
        <taxon>Actinomycetes</taxon>
        <taxon>Mycobacteriales</taxon>
        <taxon>Mycobacteriaceae</taxon>
        <taxon>Mycobacterium</taxon>
        <taxon>Mycobacterium avium complex (MAC)</taxon>
    </lineage>
</organism>